<name>L8JQM2_9BACT</name>
<reference evidence="2 3" key="1">
    <citation type="submission" date="2012-12" db="EMBL/GenBank/DDBJ databases">
        <title>Genome assembly of Fulvivirga imtechensis AK7.</title>
        <authorList>
            <person name="Nupur N."/>
            <person name="Khatri I."/>
            <person name="Kumar R."/>
            <person name="Subramanian S."/>
            <person name="Pinnaka A."/>
        </authorList>
    </citation>
    <scope>NUCLEOTIDE SEQUENCE [LARGE SCALE GENOMIC DNA]</scope>
    <source>
        <strain evidence="2 3">AK7</strain>
    </source>
</reference>
<evidence type="ECO:0000313" key="3">
    <source>
        <dbReference type="Proteomes" id="UP000011135"/>
    </source>
</evidence>
<evidence type="ECO:0000259" key="1">
    <source>
        <dbReference type="PROSITE" id="PS50206"/>
    </source>
</evidence>
<dbReference type="eggNOG" id="COG0607">
    <property type="taxonomic scope" value="Bacteria"/>
</dbReference>
<dbReference type="NCBIfam" id="NF045521">
    <property type="entry name" value="rhoda_near_glyco"/>
    <property type="match status" value="1"/>
</dbReference>
<comment type="caution">
    <text evidence="2">The sequence shown here is derived from an EMBL/GenBank/DDBJ whole genome shotgun (WGS) entry which is preliminary data.</text>
</comment>
<dbReference type="CDD" id="cd00158">
    <property type="entry name" value="RHOD"/>
    <property type="match status" value="1"/>
</dbReference>
<evidence type="ECO:0000313" key="2">
    <source>
        <dbReference type="EMBL" id="ELR69759.1"/>
    </source>
</evidence>
<dbReference type="SUPFAM" id="SSF52821">
    <property type="entry name" value="Rhodanese/Cell cycle control phosphatase"/>
    <property type="match status" value="1"/>
</dbReference>
<dbReference type="STRING" id="1237149.C900_04736"/>
<dbReference type="InterPro" id="IPR036873">
    <property type="entry name" value="Rhodanese-like_dom_sf"/>
</dbReference>
<accession>L8JQM2</accession>
<dbReference type="Gene3D" id="3.40.250.10">
    <property type="entry name" value="Rhodanese-like domain"/>
    <property type="match status" value="1"/>
</dbReference>
<sequence length="161" mass="18411">MLVLLVLLISSNCMSQQDFDTKLKSILDGSVPFIYVDDLRKKLETDQNLVILDTRQPEEYHVSHLKGAIFIDYDHFSKDMVAGMDKDAPVVVYCSVGYRSEKIGEKLRELGFKNVSNLYGGIFDWKNKGNDVVNEHGVTDSVHTYNASWSRWLKKGVKVYE</sequence>
<keyword evidence="3" id="KW-1185">Reference proteome</keyword>
<dbReference type="SMART" id="SM00450">
    <property type="entry name" value="RHOD"/>
    <property type="match status" value="1"/>
</dbReference>
<dbReference type="PANTHER" id="PTHR43031:SF16">
    <property type="entry name" value="OXIDOREDUCTASE"/>
    <property type="match status" value="1"/>
</dbReference>
<dbReference type="PROSITE" id="PS50206">
    <property type="entry name" value="RHODANESE_3"/>
    <property type="match status" value="1"/>
</dbReference>
<dbReference type="InterPro" id="IPR001763">
    <property type="entry name" value="Rhodanese-like_dom"/>
</dbReference>
<dbReference type="EMBL" id="AMZN01000069">
    <property type="protein sequence ID" value="ELR69759.1"/>
    <property type="molecule type" value="Genomic_DNA"/>
</dbReference>
<dbReference type="AlphaFoldDB" id="L8JQM2"/>
<dbReference type="PANTHER" id="PTHR43031">
    <property type="entry name" value="FAD-DEPENDENT OXIDOREDUCTASE"/>
    <property type="match status" value="1"/>
</dbReference>
<dbReference type="InterPro" id="IPR050229">
    <property type="entry name" value="GlpE_sulfurtransferase"/>
</dbReference>
<proteinExistence type="predicted"/>
<dbReference type="Pfam" id="PF00581">
    <property type="entry name" value="Rhodanese"/>
    <property type="match status" value="1"/>
</dbReference>
<protein>
    <recommendedName>
        <fullName evidence="1">Rhodanese domain-containing protein</fullName>
    </recommendedName>
</protein>
<gene>
    <name evidence="2" type="ORF">C900_04736</name>
</gene>
<feature type="domain" description="Rhodanese" evidence="1">
    <location>
        <begin position="45"/>
        <end position="134"/>
    </location>
</feature>
<dbReference type="PATRIC" id="fig|1237149.3.peg.4251"/>
<organism evidence="2 3">
    <name type="scientific">Fulvivirga imtechensis AK7</name>
    <dbReference type="NCBI Taxonomy" id="1237149"/>
    <lineage>
        <taxon>Bacteria</taxon>
        <taxon>Pseudomonadati</taxon>
        <taxon>Bacteroidota</taxon>
        <taxon>Cytophagia</taxon>
        <taxon>Cytophagales</taxon>
        <taxon>Fulvivirgaceae</taxon>
        <taxon>Fulvivirga</taxon>
    </lineage>
</organism>
<dbReference type="Proteomes" id="UP000011135">
    <property type="component" value="Unassembled WGS sequence"/>
</dbReference>